<keyword evidence="3" id="KW-1185">Reference proteome</keyword>
<evidence type="ECO:0000313" key="2">
    <source>
        <dbReference type="EMBL" id="TNN46853.1"/>
    </source>
</evidence>
<sequence>MEILLRAPRGVGLGGRAASSMWNRDASVRVRRAGMGTSCPNRAVRSGRGSEHQGLSPWGGQTGGVRSAGTLMSSAAASVLMWSATTSKCSSFNPRHAVEILA</sequence>
<evidence type="ECO:0000313" key="3">
    <source>
        <dbReference type="Proteomes" id="UP000314294"/>
    </source>
</evidence>
<dbReference type="AlphaFoldDB" id="A0A4Z2G1S3"/>
<organism evidence="2 3">
    <name type="scientific">Liparis tanakae</name>
    <name type="common">Tanaka's snailfish</name>
    <dbReference type="NCBI Taxonomy" id="230148"/>
    <lineage>
        <taxon>Eukaryota</taxon>
        <taxon>Metazoa</taxon>
        <taxon>Chordata</taxon>
        <taxon>Craniata</taxon>
        <taxon>Vertebrata</taxon>
        <taxon>Euteleostomi</taxon>
        <taxon>Actinopterygii</taxon>
        <taxon>Neopterygii</taxon>
        <taxon>Teleostei</taxon>
        <taxon>Neoteleostei</taxon>
        <taxon>Acanthomorphata</taxon>
        <taxon>Eupercaria</taxon>
        <taxon>Perciformes</taxon>
        <taxon>Cottioidei</taxon>
        <taxon>Cottales</taxon>
        <taxon>Liparidae</taxon>
        <taxon>Liparis</taxon>
    </lineage>
</organism>
<dbReference type="Proteomes" id="UP000314294">
    <property type="component" value="Unassembled WGS sequence"/>
</dbReference>
<reference evidence="2 3" key="1">
    <citation type="submission" date="2019-03" db="EMBL/GenBank/DDBJ databases">
        <title>First draft genome of Liparis tanakae, snailfish: a comprehensive survey of snailfish specific genes.</title>
        <authorList>
            <person name="Kim W."/>
            <person name="Song I."/>
            <person name="Jeong J.-H."/>
            <person name="Kim D."/>
            <person name="Kim S."/>
            <person name="Ryu S."/>
            <person name="Song J.Y."/>
            <person name="Lee S.K."/>
        </authorList>
    </citation>
    <scope>NUCLEOTIDE SEQUENCE [LARGE SCALE GENOMIC DNA]</scope>
    <source>
        <tissue evidence="2">Muscle</tissue>
    </source>
</reference>
<accession>A0A4Z2G1S3</accession>
<evidence type="ECO:0000256" key="1">
    <source>
        <dbReference type="SAM" id="MobiDB-lite"/>
    </source>
</evidence>
<feature type="region of interest" description="Disordered" evidence="1">
    <location>
        <begin position="37"/>
        <end position="62"/>
    </location>
</feature>
<dbReference type="EMBL" id="SRLO01000771">
    <property type="protein sequence ID" value="TNN46853.1"/>
    <property type="molecule type" value="Genomic_DNA"/>
</dbReference>
<gene>
    <name evidence="2" type="ORF">EYF80_042952</name>
</gene>
<name>A0A4Z2G1S3_9TELE</name>
<comment type="caution">
    <text evidence="2">The sequence shown here is derived from an EMBL/GenBank/DDBJ whole genome shotgun (WGS) entry which is preliminary data.</text>
</comment>
<proteinExistence type="predicted"/>
<protein>
    <submittedName>
        <fullName evidence="2">Uncharacterized protein</fullName>
    </submittedName>
</protein>